<comment type="caution">
    <text evidence="16">The sequence shown here is derived from an EMBL/GenBank/DDBJ whole genome shotgun (WGS) entry which is preliminary data.</text>
</comment>
<keyword evidence="4" id="KW-0227">DNA damage</keyword>
<evidence type="ECO:0000256" key="11">
    <source>
        <dbReference type="ARBA" id="ARBA00023268"/>
    </source>
</evidence>
<evidence type="ECO:0000259" key="15">
    <source>
        <dbReference type="PROSITE" id="PS51068"/>
    </source>
</evidence>
<reference evidence="16 17" key="1">
    <citation type="submission" date="2015-04" db="EMBL/GenBank/DDBJ databases">
        <title>Whole genome shotgun sequence of Flavihumibacter petaseus NBRC 106054.</title>
        <authorList>
            <person name="Miyazawa S."/>
            <person name="Hosoyama A."/>
            <person name="Hashimoto M."/>
            <person name="Noguchi M."/>
            <person name="Tsuchikane K."/>
            <person name="Ohji S."/>
            <person name="Yamazoe A."/>
            <person name="Ichikawa N."/>
            <person name="Kimura A."/>
            <person name="Fujita N."/>
        </authorList>
    </citation>
    <scope>NUCLEOTIDE SEQUENCE [LARGE SCALE GENOMIC DNA]</scope>
    <source>
        <strain evidence="16 17">NBRC 106054</strain>
    </source>
</reference>
<dbReference type="GO" id="GO:0003906">
    <property type="term" value="F:DNA-(apurinic or apyrimidinic site) endonuclease activity"/>
    <property type="evidence" value="ECO:0007669"/>
    <property type="project" value="InterPro"/>
</dbReference>
<evidence type="ECO:0000256" key="5">
    <source>
        <dbReference type="ARBA" id="ARBA00022771"/>
    </source>
</evidence>
<comment type="similarity">
    <text evidence="2">Belongs to the FPG family.</text>
</comment>
<dbReference type="InterPro" id="IPR012319">
    <property type="entry name" value="FPG_cat"/>
</dbReference>
<dbReference type="Proteomes" id="UP000033121">
    <property type="component" value="Unassembled WGS sequence"/>
</dbReference>
<dbReference type="Pfam" id="PF06831">
    <property type="entry name" value="H2TH"/>
    <property type="match status" value="1"/>
</dbReference>
<organism evidence="16 17">
    <name type="scientific">Flavihumibacter petaseus NBRC 106054</name>
    <dbReference type="NCBI Taxonomy" id="1220578"/>
    <lineage>
        <taxon>Bacteria</taxon>
        <taxon>Pseudomonadati</taxon>
        <taxon>Bacteroidota</taxon>
        <taxon>Chitinophagia</taxon>
        <taxon>Chitinophagales</taxon>
        <taxon>Chitinophagaceae</taxon>
        <taxon>Flavihumibacter</taxon>
    </lineage>
</organism>
<dbReference type="EMBL" id="BBWV01000001">
    <property type="protein sequence ID" value="GAO41469.1"/>
    <property type="molecule type" value="Genomic_DNA"/>
</dbReference>
<evidence type="ECO:0000313" key="17">
    <source>
        <dbReference type="Proteomes" id="UP000033121"/>
    </source>
</evidence>
<dbReference type="AlphaFoldDB" id="A0A0E9MV71"/>
<dbReference type="InterPro" id="IPR010979">
    <property type="entry name" value="Ribosomal_uS13-like_H2TH"/>
</dbReference>
<evidence type="ECO:0000256" key="10">
    <source>
        <dbReference type="ARBA" id="ARBA00023239"/>
    </source>
</evidence>
<keyword evidence="6" id="KW-0378">Hydrolase</keyword>
<evidence type="ECO:0000256" key="8">
    <source>
        <dbReference type="ARBA" id="ARBA00023125"/>
    </source>
</evidence>
<comment type="catalytic activity">
    <reaction evidence="1">
        <text>Hydrolysis of DNA containing ring-opened 7-methylguanine residues, releasing 2,6-diamino-4-hydroxy-5-(N-methyl)formamidopyrimidine.</text>
        <dbReference type="EC" id="3.2.2.23"/>
    </reaction>
</comment>
<dbReference type="SUPFAM" id="SSF46946">
    <property type="entry name" value="S13-like H2TH domain"/>
    <property type="match status" value="1"/>
</dbReference>
<keyword evidence="9" id="KW-0234">DNA repair</keyword>
<dbReference type="Gene3D" id="1.10.8.50">
    <property type="match status" value="1"/>
</dbReference>
<feature type="domain" description="FPG-type" evidence="14">
    <location>
        <begin position="206"/>
        <end position="240"/>
    </location>
</feature>
<dbReference type="SUPFAM" id="SSF81624">
    <property type="entry name" value="N-terminal domain of MutM-like DNA repair proteins"/>
    <property type="match status" value="1"/>
</dbReference>
<evidence type="ECO:0000256" key="12">
    <source>
        <dbReference type="ARBA" id="ARBA00023295"/>
    </source>
</evidence>
<keyword evidence="10 16" id="KW-0456">Lyase</keyword>
<evidence type="ECO:0000256" key="1">
    <source>
        <dbReference type="ARBA" id="ARBA00001668"/>
    </source>
</evidence>
<dbReference type="SMART" id="SM01232">
    <property type="entry name" value="H2TH"/>
    <property type="match status" value="1"/>
</dbReference>
<dbReference type="RefSeq" id="WP_046367328.1">
    <property type="nucleotide sequence ID" value="NZ_BBWV01000001.1"/>
</dbReference>
<evidence type="ECO:0000256" key="4">
    <source>
        <dbReference type="ARBA" id="ARBA00022763"/>
    </source>
</evidence>
<protein>
    <submittedName>
        <fullName evidence="16">Putative DNA glycosylase/AP lyase</fullName>
    </submittedName>
</protein>
<dbReference type="PROSITE" id="PS51068">
    <property type="entry name" value="FPG_CAT"/>
    <property type="match status" value="1"/>
</dbReference>
<keyword evidence="8" id="KW-0238">DNA-binding</keyword>
<keyword evidence="12" id="KW-0326">Glycosidase</keyword>
<dbReference type="GO" id="GO:0003684">
    <property type="term" value="F:damaged DNA binding"/>
    <property type="evidence" value="ECO:0007669"/>
    <property type="project" value="InterPro"/>
</dbReference>
<dbReference type="PANTHER" id="PTHR22993:SF9">
    <property type="entry name" value="FORMAMIDOPYRIMIDINE-DNA GLYCOSYLASE"/>
    <property type="match status" value="1"/>
</dbReference>
<feature type="domain" description="Formamidopyrimidine-DNA glycosylase catalytic" evidence="15">
    <location>
        <begin position="2"/>
        <end position="101"/>
    </location>
</feature>
<dbReference type="InterPro" id="IPR015886">
    <property type="entry name" value="H2TH_FPG"/>
</dbReference>
<dbReference type="STRING" id="1220578.FPE01S_01_04820"/>
<dbReference type="InterPro" id="IPR000214">
    <property type="entry name" value="Znf_DNA_glyclase/AP_lyase"/>
</dbReference>
<dbReference type="GO" id="GO:0016829">
    <property type="term" value="F:lyase activity"/>
    <property type="evidence" value="ECO:0007669"/>
    <property type="project" value="UniProtKB-KW"/>
</dbReference>
<evidence type="ECO:0000256" key="6">
    <source>
        <dbReference type="ARBA" id="ARBA00022801"/>
    </source>
</evidence>
<dbReference type="Pfam" id="PF01149">
    <property type="entry name" value="Fapy_DNA_glyco"/>
    <property type="match status" value="1"/>
</dbReference>
<dbReference type="InterPro" id="IPR035937">
    <property type="entry name" value="FPG_N"/>
</dbReference>
<dbReference type="PROSITE" id="PS51066">
    <property type="entry name" value="ZF_FPG_2"/>
    <property type="match status" value="1"/>
</dbReference>
<evidence type="ECO:0000256" key="3">
    <source>
        <dbReference type="ARBA" id="ARBA00022723"/>
    </source>
</evidence>
<evidence type="ECO:0000256" key="7">
    <source>
        <dbReference type="ARBA" id="ARBA00022833"/>
    </source>
</evidence>
<sequence length="242" mass="27358">MPEGPSIVLAKEQLSVFRGKTLEAMGGYAGIGRKKLVGRKLSALHSWGKQLLLQFGDITLRVHFMLFGSYAIDPEGKRRAKMVLNFSSGTIAFYLTSLELLEGPLDDHYDWSVDILSTSWNPRAAVKKIREKKNTLICDCLMDQQIVSGSGNIIKNEVLFRKKVHPLSHAADIPVAVIRQIVAGVRSYARTFLKQKKAGTLSRHWQAYEKSECPRCQLPLQKKTLGKSKRRTYFCNNCQIKY</sequence>
<dbReference type="PANTHER" id="PTHR22993">
    <property type="entry name" value="FORMAMIDOPYRIMIDINE-DNA GLYCOSYLASE"/>
    <property type="match status" value="1"/>
</dbReference>
<gene>
    <name evidence="16" type="ORF">FPE01S_01_04820</name>
</gene>
<dbReference type="GO" id="GO:0008534">
    <property type="term" value="F:oxidized purine nucleobase lesion DNA N-glycosylase activity"/>
    <property type="evidence" value="ECO:0007669"/>
    <property type="project" value="UniProtKB-EC"/>
</dbReference>
<evidence type="ECO:0000259" key="14">
    <source>
        <dbReference type="PROSITE" id="PS51066"/>
    </source>
</evidence>
<accession>A0A0E9MV71</accession>
<dbReference type="GO" id="GO:0008270">
    <property type="term" value="F:zinc ion binding"/>
    <property type="evidence" value="ECO:0007669"/>
    <property type="project" value="UniProtKB-KW"/>
</dbReference>
<dbReference type="OrthoDB" id="9800855at2"/>
<evidence type="ECO:0000256" key="9">
    <source>
        <dbReference type="ARBA" id="ARBA00023204"/>
    </source>
</evidence>
<dbReference type="Gene3D" id="3.20.190.10">
    <property type="entry name" value="MutM-like, N-terminal"/>
    <property type="match status" value="1"/>
</dbReference>
<evidence type="ECO:0000313" key="16">
    <source>
        <dbReference type="EMBL" id="GAO41469.1"/>
    </source>
</evidence>
<dbReference type="GO" id="GO:0006284">
    <property type="term" value="P:base-excision repair"/>
    <property type="evidence" value="ECO:0007669"/>
    <property type="project" value="InterPro"/>
</dbReference>
<proteinExistence type="inferred from homology"/>
<keyword evidence="17" id="KW-1185">Reference proteome</keyword>
<keyword evidence="5 13" id="KW-0863">Zinc-finger</keyword>
<keyword evidence="3" id="KW-0479">Metal-binding</keyword>
<evidence type="ECO:0000256" key="13">
    <source>
        <dbReference type="PROSITE-ProRule" id="PRU00391"/>
    </source>
</evidence>
<keyword evidence="11" id="KW-0511">Multifunctional enzyme</keyword>
<dbReference type="SMART" id="SM00898">
    <property type="entry name" value="Fapy_DNA_glyco"/>
    <property type="match status" value="1"/>
</dbReference>
<name>A0A0E9MV71_9BACT</name>
<evidence type="ECO:0000256" key="2">
    <source>
        <dbReference type="ARBA" id="ARBA00009409"/>
    </source>
</evidence>
<keyword evidence="7" id="KW-0862">Zinc</keyword>